<dbReference type="EMBL" id="MASW01000002">
    <property type="protein sequence ID" value="PXY27414.1"/>
    <property type="molecule type" value="Genomic_DNA"/>
</dbReference>
<reference evidence="1 2" key="1">
    <citation type="submission" date="2016-07" db="EMBL/GenBank/DDBJ databases">
        <title>Draft genome sequence of Prauserella muralis DSM 45305, isolated from a mould-covered wall in an indoor environment.</title>
        <authorList>
            <person name="Ruckert C."/>
            <person name="Albersmeier A."/>
            <person name="Jiang C.-L."/>
            <person name="Jiang Y."/>
            <person name="Kalinowski J."/>
            <person name="Schneider O."/>
            <person name="Winkler A."/>
            <person name="Zotchev S.B."/>
        </authorList>
    </citation>
    <scope>NUCLEOTIDE SEQUENCE [LARGE SCALE GENOMIC DNA]</scope>
    <source>
        <strain evidence="1 2">DSM 45305</strain>
    </source>
</reference>
<dbReference type="Proteomes" id="UP000249915">
    <property type="component" value="Unassembled WGS sequence"/>
</dbReference>
<comment type="caution">
    <text evidence="1">The sequence shown here is derived from an EMBL/GenBank/DDBJ whole genome shotgun (WGS) entry which is preliminary data.</text>
</comment>
<keyword evidence="2" id="KW-1185">Reference proteome</keyword>
<dbReference type="AlphaFoldDB" id="A0A2V4AZP9"/>
<dbReference type="RefSeq" id="WP_112281414.1">
    <property type="nucleotide sequence ID" value="NZ_MASW01000002.1"/>
</dbReference>
<name>A0A2V4AZP9_9PSEU</name>
<sequence length="91" mass="10328">MGYRVSARPTPPRPDTTTPSYRRVCDLCWAGQLPAELLLTKDRERLVTDLWAAGWTDLEIAVHTRMTTYTTGRIRDRLGLAAHHQARKVPA</sequence>
<proteinExistence type="predicted"/>
<accession>A0A2V4AZP9</accession>
<evidence type="ECO:0000313" key="1">
    <source>
        <dbReference type="EMBL" id="PXY27414.1"/>
    </source>
</evidence>
<gene>
    <name evidence="1" type="ORF">BAY60_13345</name>
</gene>
<protein>
    <submittedName>
        <fullName evidence="1">Uncharacterized protein</fullName>
    </submittedName>
</protein>
<organism evidence="1 2">
    <name type="scientific">Prauserella muralis</name>
    <dbReference type="NCBI Taxonomy" id="588067"/>
    <lineage>
        <taxon>Bacteria</taxon>
        <taxon>Bacillati</taxon>
        <taxon>Actinomycetota</taxon>
        <taxon>Actinomycetes</taxon>
        <taxon>Pseudonocardiales</taxon>
        <taxon>Pseudonocardiaceae</taxon>
        <taxon>Prauserella</taxon>
    </lineage>
</organism>
<evidence type="ECO:0000313" key="2">
    <source>
        <dbReference type="Proteomes" id="UP000249915"/>
    </source>
</evidence>
<dbReference type="OrthoDB" id="3700285at2"/>